<dbReference type="AlphaFoldDB" id="A0A081NK88"/>
<name>A0A081NK88_9GAMM</name>
<sequence length="270" mass="30017">MQGRINERTRQHYLDAMGIQTWFPRQILPNALPPREFDFPEEEFEPETPSALSGTLESVQTSEAAMGVSTAKDLLGISNTVKTKPEAKPDAPVINKLVTETRLVEVSKFRLVTLPANEHCLVVAEMPHSGLNQFSRFHQRLLSDILRAIKMPAESDPLPSSEFIWPLGNIGLMEHLSQDDSAAADAVCAYLSNQFGLARRKVVLLFGQAAARFVIDPNRSFGDLRGLQKGLHSDQHFVVTHGLNELMKLPALKSEAWQDISPIIKELTLS</sequence>
<reference evidence="1 2" key="1">
    <citation type="submission" date="2014-06" db="EMBL/GenBank/DDBJ databases">
        <title>Whole Genome Sequences of Three Symbiotic Endozoicomonas Bacteria.</title>
        <authorList>
            <person name="Neave M.J."/>
            <person name="Apprill A."/>
            <person name="Voolstra C.R."/>
        </authorList>
    </citation>
    <scope>NUCLEOTIDE SEQUENCE [LARGE SCALE GENOMIC DNA]</scope>
    <source>
        <strain evidence="1 2">DSM 25634</strain>
    </source>
</reference>
<evidence type="ECO:0000313" key="1">
    <source>
        <dbReference type="EMBL" id="KEQ18861.1"/>
    </source>
</evidence>
<evidence type="ECO:0000313" key="2">
    <source>
        <dbReference type="Proteomes" id="UP000028073"/>
    </source>
</evidence>
<organism evidence="1 2">
    <name type="scientific">Endozoicomonas numazuensis</name>
    <dbReference type="NCBI Taxonomy" id="1137799"/>
    <lineage>
        <taxon>Bacteria</taxon>
        <taxon>Pseudomonadati</taxon>
        <taxon>Pseudomonadota</taxon>
        <taxon>Gammaproteobacteria</taxon>
        <taxon>Oceanospirillales</taxon>
        <taxon>Endozoicomonadaceae</taxon>
        <taxon>Endozoicomonas</taxon>
    </lineage>
</organism>
<dbReference type="STRING" id="1137799.GZ78_02005"/>
<keyword evidence="2" id="KW-1185">Reference proteome</keyword>
<dbReference type="eggNOG" id="ENOG5032R5V">
    <property type="taxonomic scope" value="Bacteria"/>
</dbReference>
<dbReference type="RefSeq" id="WP_034832303.1">
    <property type="nucleotide sequence ID" value="NZ_JOKH01000001.1"/>
</dbReference>
<dbReference type="InterPro" id="IPR036895">
    <property type="entry name" value="Uracil-DNA_glycosylase-like_sf"/>
</dbReference>
<evidence type="ECO:0008006" key="3">
    <source>
        <dbReference type="Google" id="ProtNLM"/>
    </source>
</evidence>
<protein>
    <recommendedName>
        <fullName evidence="3">Uracil-DNA glycosylase-like domain-containing protein</fullName>
    </recommendedName>
</protein>
<dbReference type="EMBL" id="JOKH01000001">
    <property type="protein sequence ID" value="KEQ18861.1"/>
    <property type="molecule type" value="Genomic_DNA"/>
</dbReference>
<dbReference type="SUPFAM" id="SSF52141">
    <property type="entry name" value="Uracil-DNA glycosylase-like"/>
    <property type="match status" value="1"/>
</dbReference>
<dbReference type="OrthoDB" id="7061897at2"/>
<gene>
    <name evidence="1" type="ORF">GZ78_02005</name>
</gene>
<accession>A0A081NK88</accession>
<proteinExistence type="predicted"/>
<dbReference type="Gene3D" id="3.40.470.10">
    <property type="entry name" value="Uracil-DNA glycosylase-like domain"/>
    <property type="match status" value="1"/>
</dbReference>
<comment type="caution">
    <text evidence="1">The sequence shown here is derived from an EMBL/GenBank/DDBJ whole genome shotgun (WGS) entry which is preliminary data.</text>
</comment>
<dbReference type="Proteomes" id="UP000028073">
    <property type="component" value="Unassembled WGS sequence"/>
</dbReference>